<evidence type="ECO:0000313" key="2">
    <source>
        <dbReference type="Proteomes" id="UP000265520"/>
    </source>
</evidence>
<name>A0A392SPL0_9FABA</name>
<dbReference type="Proteomes" id="UP000265520">
    <property type="component" value="Unassembled WGS sequence"/>
</dbReference>
<feature type="non-terminal residue" evidence="1">
    <location>
        <position position="1"/>
    </location>
</feature>
<reference evidence="1 2" key="1">
    <citation type="journal article" date="2018" name="Front. Plant Sci.">
        <title>Red Clover (Trifolium pratense) and Zigzag Clover (T. medium) - A Picture of Genomic Similarities and Differences.</title>
        <authorList>
            <person name="Dluhosova J."/>
            <person name="Istvanek J."/>
            <person name="Nedelnik J."/>
            <person name="Repkova J."/>
        </authorList>
    </citation>
    <scope>NUCLEOTIDE SEQUENCE [LARGE SCALE GENOMIC DNA]</scope>
    <source>
        <strain evidence="2">cv. 10/8</strain>
        <tissue evidence="1">Leaf</tissue>
    </source>
</reference>
<evidence type="ECO:0000313" key="1">
    <source>
        <dbReference type="EMBL" id="MCI50134.1"/>
    </source>
</evidence>
<dbReference type="AlphaFoldDB" id="A0A392SPL0"/>
<keyword evidence="2" id="KW-1185">Reference proteome</keyword>
<proteinExistence type="predicted"/>
<sequence>ADPNPLLLGLQKDSPIRRRLLVRVIIAQFPRALLLEDTCSLEPIHYPPAERLNQDMSKHLFFPRSKGKYPGSCP</sequence>
<accession>A0A392SPL0</accession>
<organism evidence="1 2">
    <name type="scientific">Trifolium medium</name>
    <dbReference type="NCBI Taxonomy" id="97028"/>
    <lineage>
        <taxon>Eukaryota</taxon>
        <taxon>Viridiplantae</taxon>
        <taxon>Streptophyta</taxon>
        <taxon>Embryophyta</taxon>
        <taxon>Tracheophyta</taxon>
        <taxon>Spermatophyta</taxon>
        <taxon>Magnoliopsida</taxon>
        <taxon>eudicotyledons</taxon>
        <taxon>Gunneridae</taxon>
        <taxon>Pentapetalae</taxon>
        <taxon>rosids</taxon>
        <taxon>fabids</taxon>
        <taxon>Fabales</taxon>
        <taxon>Fabaceae</taxon>
        <taxon>Papilionoideae</taxon>
        <taxon>50 kb inversion clade</taxon>
        <taxon>NPAAA clade</taxon>
        <taxon>Hologalegina</taxon>
        <taxon>IRL clade</taxon>
        <taxon>Trifolieae</taxon>
        <taxon>Trifolium</taxon>
    </lineage>
</organism>
<comment type="caution">
    <text evidence="1">The sequence shown here is derived from an EMBL/GenBank/DDBJ whole genome shotgun (WGS) entry which is preliminary data.</text>
</comment>
<protein>
    <submittedName>
        <fullName evidence="1">Uncharacterized protein</fullName>
    </submittedName>
</protein>
<dbReference type="EMBL" id="LXQA010411789">
    <property type="protein sequence ID" value="MCI50134.1"/>
    <property type="molecule type" value="Genomic_DNA"/>
</dbReference>